<dbReference type="Pfam" id="PF12018">
    <property type="entry name" value="FAP206"/>
    <property type="match status" value="1"/>
</dbReference>
<comment type="subcellular location">
    <subcellularLocation>
        <location evidence="1">Cytoplasm</location>
        <location evidence="1">Cytoskeleton</location>
        <location evidence="1">Cilium axoneme</location>
    </subcellularLocation>
</comment>
<dbReference type="Proteomes" id="UP001141327">
    <property type="component" value="Unassembled WGS sequence"/>
</dbReference>
<feature type="region of interest" description="Disordered" evidence="9">
    <location>
        <begin position="549"/>
        <end position="583"/>
    </location>
</feature>
<dbReference type="PANTHER" id="PTHR21442">
    <property type="entry name" value="CILIA- AND FLAGELLA-ASSOCIATED PROTEIN 206"/>
    <property type="match status" value="1"/>
</dbReference>
<sequence length="652" mass="73827">MQRIQTLIQSIVSRCQVQDPDLHITEPLAAFMVKAVLLDQSSSFQLDKELNDHDVEELIRLCVDRLLVKDNPSLETIKMQVIFHSSSVEAQQLLDAKYDQKETQANALFRQLTAAITTTPLEESYKVVTSYVYEKVIFSVDPQDRTVQREAQSSLESVLPRQELPSLLRMNVRELRPQLDELCDIVLGIRLFNKASGVGSADLQMYHESVPGAIETLMAEIMATRDEARRSGIPVAPRGALALDIRAGFSTSRADFARVGFPLPAPSVLPLRPISLPDRTHALLSGGRYVRACETQLKDVTPASVPTQHVLRLQQELANRRQLLVFLETVLPKFVALAQIWRTLYDARDALDARQHILEAIHMGSPGFTSRSPPSGWRRPWPGNPRRRPPGGAPTEEQMPEVPRAGYCPHALVHSHGLLLPGNVHLGILRWGTVAMACRNREALQDVRARPQWYVEEIVAMARRQPELIHLLDLQTFFPNATLPARPPRISGPNLRQKLRSLLAEPVETTSEACQTPVHFIEQAKDPKYDWNEWSLRRKALQLVQLKNKRTHSTQTMQSHFRRDSETQHYEPKEASTSTAVSTATNPPKLITYMRGLRGDPQQKMNVVTLKLDLLRSSRAFVNLMIRLKSDLELTRWRFPVKLTLTFSPQTL</sequence>
<keyword evidence="4" id="KW-0963">Cytoplasm</keyword>
<reference evidence="10" key="1">
    <citation type="journal article" date="2022" name="bioRxiv">
        <title>Genomics of Preaxostyla Flagellates Illuminates Evolutionary Transitions and the Path Towards Mitochondrial Loss.</title>
        <authorList>
            <person name="Novak L.V.F."/>
            <person name="Treitli S.C."/>
            <person name="Pyrih J."/>
            <person name="Halakuc P."/>
            <person name="Pipaliya S.V."/>
            <person name="Vacek V."/>
            <person name="Brzon O."/>
            <person name="Soukal P."/>
            <person name="Eme L."/>
            <person name="Dacks J.B."/>
            <person name="Karnkowska A."/>
            <person name="Elias M."/>
            <person name="Hampl V."/>
        </authorList>
    </citation>
    <scope>NUCLEOTIDE SEQUENCE</scope>
    <source>
        <strain evidence="10">RCP-MX</strain>
    </source>
</reference>
<evidence type="ECO:0000313" key="11">
    <source>
        <dbReference type="Proteomes" id="UP001141327"/>
    </source>
</evidence>
<evidence type="ECO:0000256" key="2">
    <source>
        <dbReference type="ARBA" id="ARBA00010500"/>
    </source>
</evidence>
<gene>
    <name evidence="10" type="ORF">PAPYR_5537</name>
</gene>
<keyword evidence="7" id="KW-0206">Cytoskeleton</keyword>
<keyword evidence="11" id="KW-1185">Reference proteome</keyword>
<evidence type="ECO:0000256" key="1">
    <source>
        <dbReference type="ARBA" id="ARBA00004430"/>
    </source>
</evidence>
<dbReference type="InterPro" id="IPR021897">
    <property type="entry name" value="FAP206"/>
</dbReference>
<comment type="similarity">
    <text evidence="2">Belongs to the CFAP206 family.</text>
</comment>
<evidence type="ECO:0000256" key="3">
    <source>
        <dbReference type="ARBA" id="ARBA00021602"/>
    </source>
</evidence>
<keyword evidence="8" id="KW-0966">Cell projection</keyword>
<evidence type="ECO:0000256" key="7">
    <source>
        <dbReference type="ARBA" id="ARBA00023212"/>
    </source>
</evidence>
<feature type="compositionally biased region" description="Low complexity" evidence="9">
    <location>
        <begin position="370"/>
        <end position="381"/>
    </location>
</feature>
<organism evidence="10 11">
    <name type="scientific">Paratrimastix pyriformis</name>
    <dbReference type="NCBI Taxonomy" id="342808"/>
    <lineage>
        <taxon>Eukaryota</taxon>
        <taxon>Metamonada</taxon>
        <taxon>Preaxostyla</taxon>
        <taxon>Paratrimastigidae</taxon>
        <taxon>Paratrimastix</taxon>
    </lineage>
</organism>
<dbReference type="EMBL" id="JAPMOS010000027">
    <property type="protein sequence ID" value="KAJ4458576.1"/>
    <property type="molecule type" value="Genomic_DNA"/>
</dbReference>
<keyword evidence="5" id="KW-0970">Cilium biogenesis/degradation</keyword>
<evidence type="ECO:0000313" key="10">
    <source>
        <dbReference type="EMBL" id="KAJ4458576.1"/>
    </source>
</evidence>
<evidence type="ECO:0000256" key="9">
    <source>
        <dbReference type="SAM" id="MobiDB-lite"/>
    </source>
</evidence>
<keyword evidence="10" id="KW-0282">Flagellum</keyword>
<evidence type="ECO:0000256" key="6">
    <source>
        <dbReference type="ARBA" id="ARBA00023069"/>
    </source>
</evidence>
<keyword evidence="6" id="KW-0969">Cilium</keyword>
<feature type="region of interest" description="Disordered" evidence="9">
    <location>
        <begin position="365"/>
        <end position="401"/>
    </location>
</feature>
<proteinExistence type="inferred from homology"/>
<evidence type="ECO:0000256" key="5">
    <source>
        <dbReference type="ARBA" id="ARBA00022794"/>
    </source>
</evidence>
<name>A0ABQ8UH55_9EUKA</name>
<accession>A0ABQ8UH55</accession>
<protein>
    <recommendedName>
        <fullName evidence="3">Cilia- and flagella-associated protein 206</fullName>
    </recommendedName>
</protein>
<evidence type="ECO:0000256" key="8">
    <source>
        <dbReference type="ARBA" id="ARBA00023273"/>
    </source>
</evidence>
<feature type="compositionally biased region" description="Basic and acidic residues" evidence="9">
    <location>
        <begin position="561"/>
        <end position="574"/>
    </location>
</feature>
<comment type="caution">
    <text evidence="10">The sequence shown here is derived from an EMBL/GenBank/DDBJ whole genome shotgun (WGS) entry which is preliminary data.</text>
</comment>
<dbReference type="PANTHER" id="PTHR21442:SF0">
    <property type="entry name" value="CILIA- AND FLAGELLA-ASSOCIATED PROTEIN 206"/>
    <property type="match status" value="1"/>
</dbReference>
<evidence type="ECO:0000256" key="4">
    <source>
        <dbReference type="ARBA" id="ARBA00022490"/>
    </source>
</evidence>